<name>A0A2A9CPT8_9ACTN</name>
<gene>
    <name evidence="3" type="ORF">ATK74_1005</name>
</gene>
<evidence type="ECO:0000256" key="2">
    <source>
        <dbReference type="SAM" id="Phobius"/>
    </source>
</evidence>
<comment type="caution">
    <text evidence="3">The sequence shown here is derived from an EMBL/GenBank/DDBJ whole genome shotgun (WGS) entry which is preliminary data.</text>
</comment>
<keyword evidence="2" id="KW-0472">Membrane</keyword>
<reference evidence="3 4" key="1">
    <citation type="submission" date="2017-10" db="EMBL/GenBank/DDBJ databases">
        <title>Sequencing the genomes of 1000 actinobacteria strains.</title>
        <authorList>
            <person name="Klenk H.-P."/>
        </authorList>
    </citation>
    <scope>NUCLEOTIDE SEQUENCE [LARGE SCALE GENOMIC DNA]</scope>
    <source>
        <strain evidence="3 4">DSM 15597</strain>
    </source>
</reference>
<dbReference type="RefSeq" id="WP_098460003.1">
    <property type="nucleotide sequence ID" value="NZ_PDJC01000001.1"/>
</dbReference>
<feature type="transmembrane region" description="Helical" evidence="2">
    <location>
        <begin position="54"/>
        <end position="76"/>
    </location>
</feature>
<feature type="region of interest" description="Disordered" evidence="1">
    <location>
        <begin position="99"/>
        <end position="142"/>
    </location>
</feature>
<dbReference type="AlphaFoldDB" id="A0A2A9CPT8"/>
<evidence type="ECO:0000313" key="4">
    <source>
        <dbReference type="Proteomes" id="UP000226079"/>
    </source>
</evidence>
<evidence type="ECO:0000313" key="3">
    <source>
        <dbReference type="EMBL" id="PFG16467.1"/>
    </source>
</evidence>
<accession>A0A2A9CPT8</accession>
<feature type="transmembrane region" description="Helical" evidence="2">
    <location>
        <begin position="12"/>
        <end position="34"/>
    </location>
</feature>
<protein>
    <submittedName>
        <fullName evidence="3">Uncharacterized protein</fullName>
    </submittedName>
</protein>
<keyword evidence="4" id="KW-1185">Reference proteome</keyword>
<sequence>MSRYRRLFRSMWIACVVIVVVSAAIGLLLARVASKGLDVDEDPTIDVGVVTTSALLLNTAVVFAALWAATFLAYLITSAMDEGRAEILAAIRAASQDSAQGTPSRSAGLGTGSLRTPTSTDPSTSQDTGTHDVEPNRPDSQLASTFEELVGRKLLVRGYTTVEPPQFRRVEGVLTKDSAGQYWIGNSRVDNLRDTKLEIIEG</sequence>
<dbReference type="Proteomes" id="UP000226079">
    <property type="component" value="Unassembled WGS sequence"/>
</dbReference>
<keyword evidence="2" id="KW-0812">Transmembrane</keyword>
<organism evidence="3 4">
    <name type="scientific">Propionicimonas paludicola</name>
    <dbReference type="NCBI Taxonomy" id="185243"/>
    <lineage>
        <taxon>Bacteria</taxon>
        <taxon>Bacillati</taxon>
        <taxon>Actinomycetota</taxon>
        <taxon>Actinomycetes</taxon>
        <taxon>Propionibacteriales</taxon>
        <taxon>Nocardioidaceae</taxon>
        <taxon>Propionicimonas</taxon>
    </lineage>
</organism>
<dbReference type="EMBL" id="PDJC01000001">
    <property type="protein sequence ID" value="PFG16467.1"/>
    <property type="molecule type" value="Genomic_DNA"/>
</dbReference>
<evidence type="ECO:0000256" key="1">
    <source>
        <dbReference type="SAM" id="MobiDB-lite"/>
    </source>
</evidence>
<proteinExistence type="predicted"/>
<keyword evidence="2" id="KW-1133">Transmembrane helix</keyword>
<feature type="compositionally biased region" description="Low complexity" evidence="1">
    <location>
        <begin position="116"/>
        <end position="128"/>
    </location>
</feature>